<proteinExistence type="predicted"/>
<reference evidence="2 3" key="1">
    <citation type="submission" date="2015-06" db="EMBL/GenBank/DDBJ databases">
        <title>Survival trade-offs in plant roots during colonization by closely related pathogenic and mutualistic fungi.</title>
        <authorList>
            <person name="Hacquard S."/>
            <person name="Kracher B."/>
            <person name="Hiruma K."/>
            <person name="Weinman A."/>
            <person name="Muench P."/>
            <person name="Garrido Oter R."/>
            <person name="Ver Loren van Themaat E."/>
            <person name="Dallerey J.-F."/>
            <person name="Damm U."/>
            <person name="Henrissat B."/>
            <person name="Lespinet O."/>
            <person name="Thon M."/>
            <person name="Kemen E."/>
            <person name="McHardy A.C."/>
            <person name="Schulze-Lefert P."/>
            <person name="O'Connell R.J."/>
        </authorList>
    </citation>
    <scope>NUCLEOTIDE SEQUENCE [LARGE SCALE GENOMIC DNA]</scope>
    <source>
        <strain evidence="2 3">MAFF 238704</strain>
    </source>
</reference>
<evidence type="ECO:0000313" key="2">
    <source>
        <dbReference type="EMBL" id="KZL70647.1"/>
    </source>
</evidence>
<dbReference type="Proteomes" id="UP000076584">
    <property type="component" value="Unassembled WGS sequence"/>
</dbReference>
<organism evidence="2 3">
    <name type="scientific">Colletotrichum incanum</name>
    <name type="common">Soybean anthracnose fungus</name>
    <dbReference type="NCBI Taxonomy" id="1573173"/>
    <lineage>
        <taxon>Eukaryota</taxon>
        <taxon>Fungi</taxon>
        <taxon>Dikarya</taxon>
        <taxon>Ascomycota</taxon>
        <taxon>Pezizomycotina</taxon>
        <taxon>Sordariomycetes</taxon>
        <taxon>Hypocreomycetidae</taxon>
        <taxon>Glomerellales</taxon>
        <taxon>Glomerellaceae</taxon>
        <taxon>Colletotrichum</taxon>
        <taxon>Colletotrichum spaethianum species complex</taxon>
    </lineage>
</organism>
<dbReference type="EMBL" id="LFIW01002438">
    <property type="protein sequence ID" value="KZL70647.1"/>
    <property type="molecule type" value="Genomic_DNA"/>
</dbReference>
<comment type="caution">
    <text evidence="2">The sequence shown here is derived from an EMBL/GenBank/DDBJ whole genome shotgun (WGS) entry which is preliminary data.</text>
</comment>
<sequence length="240" mass="27407">MAPSRPTRKRKTGRFGSRRRPKGRRVKKVKPCRHPNLPKLTPQQPDEDTDISMQKPQPFIPLSLFSYSATPLLNMTCGHFLGCELQPHQIAARDAATVHEMVHAYLRMFVCVGEQCKRNILNTLGLTGHGSTFVKLYTLILGEVWKWHPELEILTRGECIPGTAIVRKNINAEAMERLKWKTKGRDRNLLPLRADSPLSLICQTEELIKGVSMMSITFRKPGSEIPQWEEVDENRNMNDV</sequence>
<name>A0A161YE05_COLIC</name>
<feature type="region of interest" description="Disordered" evidence="1">
    <location>
        <begin position="1"/>
        <end position="51"/>
    </location>
</feature>
<dbReference type="AlphaFoldDB" id="A0A161YE05"/>
<evidence type="ECO:0000313" key="3">
    <source>
        <dbReference type="Proteomes" id="UP000076584"/>
    </source>
</evidence>
<feature type="compositionally biased region" description="Basic residues" evidence="1">
    <location>
        <begin position="1"/>
        <end position="33"/>
    </location>
</feature>
<accession>A0A161YE05</accession>
<keyword evidence="3" id="KW-1185">Reference proteome</keyword>
<evidence type="ECO:0000256" key="1">
    <source>
        <dbReference type="SAM" id="MobiDB-lite"/>
    </source>
</evidence>
<protein>
    <submittedName>
        <fullName evidence="2">Uncharacterized protein</fullName>
    </submittedName>
</protein>
<gene>
    <name evidence="2" type="ORF">CI238_01569</name>
</gene>